<proteinExistence type="predicted"/>
<feature type="non-terminal residue" evidence="1">
    <location>
        <position position="1"/>
    </location>
</feature>
<organism evidence="1 2">
    <name type="scientific">Trachipleistophora hominis</name>
    <name type="common">Microsporidian parasite</name>
    <dbReference type="NCBI Taxonomy" id="72359"/>
    <lineage>
        <taxon>Eukaryota</taxon>
        <taxon>Fungi</taxon>
        <taxon>Fungi incertae sedis</taxon>
        <taxon>Microsporidia</taxon>
        <taxon>Pleistophoridae</taxon>
        <taxon>Trachipleistophora</taxon>
    </lineage>
</organism>
<dbReference type="EMBL" id="JH993895">
    <property type="protein sequence ID" value="ELQ75961.1"/>
    <property type="molecule type" value="Genomic_DNA"/>
</dbReference>
<sequence length="40" mass="4549">VILLNSKIVVRGAAKYFKGRSGDGNKWKEMRCYVRCSSID</sequence>
<gene>
    <name evidence="1" type="ORF">THOM_1065</name>
</gene>
<evidence type="ECO:0000313" key="1">
    <source>
        <dbReference type="EMBL" id="ELQ75961.1"/>
    </source>
</evidence>
<dbReference type="VEuPathDB" id="MicrosporidiaDB:THOM_1065"/>
<name>L7JY25_TRAHO</name>
<dbReference type="HOGENOM" id="CLU_3302232_0_0_1"/>
<protein>
    <submittedName>
        <fullName evidence="1">Uncharacterized protein</fullName>
    </submittedName>
</protein>
<dbReference type="AlphaFoldDB" id="L7JY25"/>
<evidence type="ECO:0000313" key="2">
    <source>
        <dbReference type="Proteomes" id="UP000011185"/>
    </source>
</evidence>
<reference evidence="1 2" key="1">
    <citation type="journal article" date="2012" name="PLoS Pathog.">
        <title>The genome of the obligate intracellular parasite Trachipleistophora hominis: new insights into microsporidian genome dynamics and reductive evolution.</title>
        <authorList>
            <person name="Heinz E."/>
            <person name="Williams T.A."/>
            <person name="Nakjang S."/>
            <person name="Noel C.J."/>
            <person name="Swan D.C."/>
            <person name="Goldberg A.V."/>
            <person name="Harris S.R."/>
            <person name="Weinmaier T."/>
            <person name="Markert S."/>
            <person name="Becher D."/>
            <person name="Bernhardt J."/>
            <person name="Dagan T."/>
            <person name="Hacker C."/>
            <person name="Lucocq J.M."/>
            <person name="Schweder T."/>
            <person name="Rattei T."/>
            <person name="Hall N."/>
            <person name="Hirt R.P."/>
            <person name="Embley T.M."/>
        </authorList>
    </citation>
    <scope>NUCLEOTIDE SEQUENCE [LARGE SCALE GENOMIC DNA]</scope>
</reference>
<dbReference type="Proteomes" id="UP000011185">
    <property type="component" value="Unassembled WGS sequence"/>
</dbReference>
<accession>L7JY25</accession>
<dbReference type="InParanoid" id="L7JY25"/>
<keyword evidence="2" id="KW-1185">Reference proteome</keyword>